<accession>A0A3M9M7Z4</accession>
<dbReference type="InterPro" id="IPR040442">
    <property type="entry name" value="Pyrv_kinase-like_dom_sf"/>
</dbReference>
<dbReference type="GO" id="GO:0016829">
    <property type="term" value="F:lyase activity"/>
    <property type="evidence" value="ECO:0007669"/>
    <property type="project" value="UniProtKB-KW"/>
</dbReference>
<dbReference type="SUPFAM" id="SSF51621">
    <property type="entry name" value="Phosphoenolpyruvate/pyruvate domain"/>
    <property type="match status" value="1"/>
</dbReference>
<dbReference type="OrthoDB" id="9780430at2"/>
<proteinExistence type="predicted"/>
<name>A0A3M9M7Z4_9MICO</name>
<gene>
    <name evidence="1" type="ORF">EFY87_10955</name>
</gene>
<protein>
    <submittedName>
        <fullName evidence="1">Isocitrate lyase/phosphoenolpyruvate mutase family protein</fullName>
    </submittedName>
</protein>
<keyword evidence="2" id="KW-1185">Reference proteome</keyword>
<evidence type="ECO:0000313" key="1">
    <source>
        <dbReference type="EMBL" id="RNI21661.1"/>
    </source>
</evidence>
<dbReference type="InterPro" id="IPR015813">
    <property type="entry name" value="Pyrv/PenolPyrv_kinase-like_dom"/>
</dbReference>
<dbReference type="AlphaFoldDB" id="A0A3M9M7Z4"/>
<reference evidence="1 2" key="1">
    <citation type="submission" date="2018-11" db="EMBL/GenBank/DDBJ databases">
        <title>Draft genome of Simplicispira Flexivirga sp. BO-16.</title>
        <authorList>
            <person name="Im W.T."/>
        </authorList>
    </citation>
    <scope>NUCLEOTIDE SEQUENCE [LARGE SCALE GENOMIC DNA]</scope>
    <source>
        <strain evidence="1 2">BO-16</strain>
    </source>
</reference>
<dbReference type="EMBL" id="RJJQ01000010">
    <property type="protein sequence ID" value="RNI21661.1"/>
    <property type="molecule type" value="Genomic_DNA"/>
</dbReference>
<dbReference type="Gene3D" id="3.20.20.60">
    <property type="entry name" value="Phosphoenolpyruvate-binding domains"/>
    <property type="match status" value="1"/>
</dbReference>
<dbReference type="RefSeq" id="WP_123271510.1">
    <property type="nucleotide sequence ID" value="NZ_RJJQ01000010.1"/>
</dbReference>
<keyword evidence="1" id="KW-0456">Lyase</keyword>
<dbReference type="CDD" id="cd00377">
    <property type="entry name" value="ICL_PEPM"/>
    <property type="match status" value="1"/>
</dbReference>
<keyword evidence="1" id="KW-0670">Pyruvate</keyword>
<dbReference type="Proteomes" id="UP000271678">
    <property type="component" value="Unassembled WGS sequence"/>
</dbReference>
<dbReference type="PANTHER" id="PTHR42905">
    <property type="entry name" value="PHOSPHOENOLPYRUVATE CARBOXYLASE"/>
    <property type="match status" value="1"/>
</dbReference>
<sequence length="273" mass="28185">MTTIQERAAHFTALHDDLLVLPNCWDAGSAAVIEATGAPALATSSAAVAWALGRPDGNQLDRDTMLDALRRICAVATVPVSCDIESGFASDDADLAETIAQVIETGVVGVNLEDQVDGTLLPIGDAARRVRVVREAATRAGVDAFYLNARTDSYLLGRADFADTVARAHAYLDAGASGIFVPGTADPEVVKRLTAAIPAPVNVLAGPGAPSVACLRAAGARRISAGSSLAGAILGHLRRATQQLLTDGTYDELAGGMSWAELNALFEQSPPSP</sequence>
<dbReference type="PANTHER" id="PTHR42905:SF16">
    <property type="entry name" value="CARBOXYPHOSPHONOENOLPYRUVATE PHOSPHONOMUTASE-LIKE PROTEIN (AFU_ORTHOLOGUE AFUA_5G07230)"/>
    <property type="match status" value="1"/>
</dbReference>
<comment type="caution">
    <text evidence="1">The sequence shown here is derived from an EMBL/GenBank/DDBJ whole genome shotgun (WGS) entry which is preliminary data.</text>
</comment>
<dbReference type="InterPro" id="IPR039556">
    <property type="entry name" value="ICL/PEPM"/>
</dbReference>
<dbReference type="Pfam" id="PF13714">
    <property type="entry name" value="PEP_mutase"/>
    <property type="match status" value="1"/>
</dbReference>
<organism evidence="1 2">
    <name type="scientific">Flexivirga caeni</name>
    <dbReference type="NCBI Taxonomy" id="2294115"/>
    <lineage>
        <taxon>Bacteria</taxon>
        <taxon>Bacillati</taxon>
        <taxon>Actinomycetota</taxon>
        <taxon>Actinomycetes</taxon>
        <taxon>Micrococcales</taxon>
        <taxon>Dermacoccaceae</taxon>
        <taxon>Flexivirga</taxon>
    </lineage>
</organism>
<evidence type="ECO:0000313" key="2">
    <source>
        <dbReference type="Proteomes" id="UP000271678"/>
    </source>
</evidence>